<dbReference type="EMBL" id="MN740684">
    <property type="protein sequence ID" value="QHU07218.1"/>
    <property type="molecule type" value="Genomic_DNA"/>
</dbReference>
<organism evidence="2">
    <name type="scientific">viral metagenome</name>
    <dbReference type="NCBI Taxonomy" id="1070528"/>
    <lineage>
        <taxon>unclassified sequences</taxon>
        <taxon>metagenomes</taxon>
        <taxon>organismal metagenomes</taxon>
    </lineage>
</organism>
<reference evidence="2" key="1">
    <citation type="journal article" date="2020" name="Nature">
        <title>Giant virus diversity and host interactions through global metagenomics.</title>
        <authorList>
            <person name="Schulz F."/>
            <person name="Roux S."/>
            <person name="Paez-Espino D."/>
            <person name="Jungbluth S."/>
            <person name="Walsh D.A."/>
            <person name="Denef V.J."/>
            <person name="McMahon K.D."/>
            <person name="Konstantinidis K.T."/>
            <person name="Eloe-Fadrosh E.A."/>
            <person name="Kyrpides N.C."/>
            <person name="Woyke T."/>
        </authorList>
    </citation>
    <scope>NUCLEOTIDE SEQUENCE</scope>
    <source>
        <strain evidence="2">GVMAG-S-1040241-154</strain>
    </source>
</reference>
<dbReference type="AlphaFoldDB" id="A0A6C0JTJ2"/>
<keyword evidence="1" id="KW-0812">Transmembrane</keyword>
<feature type="transmembrane region" description="Helical" evidence="1">
    <location>
        <begin position="80"/>
        <end position="102"/>
    </location>
</feature>
<protein>
    <submittedName>
        <fullName evidence="2">Uncharacterized protein</fullName>
    </submittedName>
</protein>
<keyword evidence="1" id="KW-1133">Transmembrane helix</keyword>
<evidence type="ECO:0000256" key="1">
    <source>
        <dbReference type="SAM" id="Phobius"/>
    </source>
</evidence>
<keyword evidence="1" id="KW-0472">Membrane</keyword>
<name>A0A6C0JTJ2_9ZZZZ</name>
<feature type="transmembrane region" description="Helical" evidence="1">
    <location>
        <begin position="37"/>
        <end position="55"/>
    </location>
</feature>
<accession>A0A6C0JTJ2</accession>
<evidence type="ECO:0000313" key="2">
    <source>
        <dbReference type="EMBL" id="QHU07218.1"/>
    </source>
</evidence>
<proteinExistence type="predicted"/>
<sequence length="181" mass="21062">METIYSLYIKIYNDIQKWGYSNSVVNQAGGFTIGYSTYHFITALIMLISPAFILIKDNIYKIGKTFGIEKTGVVFKIIKFIFQIIIEVGKWLFTILLTFLLLEYMFNNKLLGLKSNIKNDQKKDFIISKTEVENSKSPEKIIEEVNKEKVVGKIILEEEEKKIDKIINEKEEYQNIVSQII</sequence>